<dbReference type="SUPFAM" id="SSF58104">
    <property type="entry name" value="Methyl-accepting chemotaxis protein (MCP) signaling domain"/>
    <property type="match status" value="1"/>
</dbReference>
<reference evidence="2" key="1">
    <citation type="journal article" date="2016" name="Front. Microbiol.">
        <title>Genome Sequence of the Piezophilic, Mesophilic Sulfate-Reducing Bacterium Desulfovibrio indicus J2T.</title>
        <authorList>
            <person name="Cao J."/>
            <person name="Maignien L."/>
            <person name="Shao Z."/>
            <person name="Alain K."/>
            <person name="Jebbar M."/>
        </authorList>
    </citation>
    <scope>NUCLEOTIDE SEQUENCE</scope>
    <source>
        <strain evidence="2">NBRC 103626</strain>
    </source>
</reference>
<reference evidence="2" key="2">
    <citation type="submission" date="2021-08" db="EMBL/GenBank/DDBJ databases">
        <authorList>
            <person name="Tani A."/>
            <person name="Ola A."/>
            <person name="Ogura Y."/>
            <person name="Katsura K."/>
            <person name="Hayashi T."/>
        </authorList>
    </citation>
    <scope>NUCLEOTIDE SEQUENCE</scope>
    <source>
        <strain evidence="2">NBRC 103626</strain>
    </source>
</reference>
<accession>A0AA37HNS4</accession>
<evidence type="ECO:0000256" key="1">
    <source>
        <dbReference type="SAM" id="MobiDB-lite"/>
    </source>
</evidence>
<comment type="caution">
    <text evidence="2">The sequence shown here is derived from an EMBL/GenBank/DDBJ whole genome shotgun (WGS) entry which is preliminary data.</text>
</comment>
<keyword evidence="3" id="KW-1185">Reference proteome</keyword>
<feature type="region of interest" description="Disordered" evidence="1">
    <location>
        <begin position="146"/>
        <end position="215"/>
    </location>
</feature>
<evidence type="ECO:0000313" key="3">
    <source>
        <dbReference type="Proteomes" id="UP001055108"/>
    </source>
</evidence>
<gene>
    <name evidence="2" type="ORF">NBEOAGPD_2190</name>
</gene>
<feature type="compositionally biased region" description="Low complexity" evidence="1">
    <location>
        <begin position="155"/>
        <end position="164"/>
    </location>
</feature>
<feature type="compositionally biased region" description="Basic and acidic residues" evidence="1">
    <location>
        <begin position="169"/>
        <end position="188"/>
    </location>
</feature>
<name>A0AA37HNS4_9HYPH</name>
<dbReference type="Proteomes" id="UP001055108">
    <property type="component" value="Unassembled WGS sequence"/>
</dbReference>
<protein>
    <recommendedName>
        <fullName evidence="4">Methyl-accepting chemotaxis sensory transducer</fullName>
    </recommendedName>
</protein>
<dbReference type="EMBL" id="BPQM01000048">
    <property type="protein sequence ID" value="GJD78970.1"/>
    <property type="molecule type" value="Genomic_DNA"/>
</dbReference>
<organism evidence="2 3">
    <name type="scientific">Methylobacterium gregans</name>
    <dbReference type="NCBI Taxonomy" id="374424"/>
    <lineage>
        <taxon>Bacteria</taxon>
        <taxon>Pseudomonadati</taxon>
        <taxon>Pseudomonadota</taxon>
        <taxon>Alphaproteobacteria</taxon>
        <taxon>Hyphomicrobiales</taxon>
        <taxon>Methylobacteriaceae</taxon>
        <taxon>Methylobacterium</taxon>
    </lineage>
</organism>
<evidence type="ECO:0000313" key="2">
    <source>
        <dbReference type="EMBL" id="GJD78970.1"/>
    </source>
</evidence>
<dbReference type="RefSeq" id="WP_238302786.1">
    <property type="nucleotide sequence ID" value="NZ_BPQM01000048.1"/>
</dbReference>
<dbReference type="AlphaFoldDB" id="A0AA37HNS4"/>
<proteinExistence type="predicted"/>
<evidence type="ECO:0008006" key="4">
    <source>
        <dbReference type="Google" id="ProtNLM"/>
    </source>
</evidence>
<dbReference type="Gene3D" id="1.10.287.950">
    <property type="entry name" value="Methyl-accepting chemotaxis protein"/>
    <property type="match status" value="1"/>
</dbReference>
<sequence length="328" mass="35608">MSVPCDPQAIAEACNTLTELKPFFAIVGLQLRSIVEQTEEAASGLLTQLRTLDDALADATAFIGTTRQRMGGLVEHGDTAYAALLAALHAYLATRLEETRSEREHLAAIADQMKELDGLTHVLEQVGNANNMLALNASIEAARGRDRARLRGRRAGAPDPGAALSRRGRGCERQDERDEGIHRGEPARSPHGSPRTGRAGEHRAPSGRGRRAVGSLRCRGRAQADLGAIDDRNHAITLQIMQAVGRVQFQDVVRQQIEGIGVAMGLLHRILDDQRDALTGMETARAVTPAMLMERVRSGYVTQIQHENDLRARGQTSDATALPDIELF</sequence>